<dbReference type="InterPro" id="IPR044294">
    <property type="entry name" value="Lipase-like"/>
</dbReference>
<comment type="similarity">
    <text evidence="1">Belongs to the FAM135 family.</text>
</comment>
<accession>A0A1Y3BF12</accession>
<evidence type="ECO:0000256" key="1">
    <source>
        <dbReference type="ARBA" id="ARBA00007949"/>
    </source>
</evidence>
<evidence type="ECO:0000259" key="3">
    <source>
        <dbReference type="Pfam" id="PF05057"/>
    </source>
</evidence>
<name>A0A1Y3BF12_EURMA</name>
<feature type="region of interest" description="Disordered" evidence="2">
    <location>
        <begin position="821"/>
        <end position="841"/>
    </location>
</feature>
<dbReference type="EMBL" id="MUJZ01026240">
    <property type="protein sequence ID" value="OTF78787.1"/>
    <property type="molecule type" value="Genomic_DNA"/>
</dbReference>
<evidence type="ECO:0000256" key="2">
    <source>
        <dbReference type="SAM" id="MobiDB-lite"/>
    </source>
</evidence>
<dbReference type="InterPro" id="IPR007751">
    <property type="entry name" value="DUF676_lipase-like"/>
</dbReference>
<dbReference type="InterPro" id="IPR029058">
    <property type="entry name" value="AB_hydrolase_fold"/>
</dbReference>
<dbReference type="OrthoDB" id="273452at2759"/>
<comment type="caution">
    <text evidence="4">The sequence shown here is derived from an EMBL/GenBank/DDBJ whole genome shotgun (WGS) entry which is preliminary data.</text>
</comment>
<gene>
    <name evidence="4" type="ORF">BLA29_000816</name>
</gene>
<dbReference type="AlphaFoldDB" id="A0A1Y3BF12"/>
<feature type="domain" description="DUF676" evidence="3">
    <location>
        <begin position="895"/>
        <end position="971"/>
    </location>
</feature>
<dbReference type="Pfam" id="PF05057">
    <property type="entry name" value="DUF676"/>
    <property type="match status" value="1"/>
</dbReference>
<dbReference type="PANTHER" id="PTHR12482">
    <property type="entry name" value="LIPASE ROG1-RELATED-RELATED"/>
    <property type="match status" value="1"/>
</dbReference>
<keyword evidence="5" id="KW-1185">Reference proteome</keyword>
<feature type="compositionally biased region" description="Low complexity" evidence="2">
    <location>
        <begin position="511"/>
        <end position="530"/>
    </location>
</feature>
<feature type="region of interest" description="Disordered" evidence="2">
    <location>
        <begin position="501"/>
        <end position="530"/>
    </location>
</feature>
<dbReference type="Proteomes" id="UP000194236">
    <property type="component" value="Unassembled WGS sequence"/>
</dbReference>
<dbReference type="InterPro" id="IPR022122">
    <property type="entry name" value="DUF3657"/>
</dbReference>
<organism evidence="4 5">
    <name type="scientific">Euroglyphus maynei</name>
    <name type="common">Mayne's house dust mite</name>
    <dbReference type="NCBI Taxonomy" id="6958"/>
    <lineage>
        <taxon>Eukaryota</taxon>
        <taxon>Metazoa</taxon>
        <taxon>Ecdysozoa</taxon>
        <taxon>Arthropoda</taxon>
        <taxon>Chelicerata</taxon>
        <taxon>Arachnida</taxon>
        <taxon>Acari</taxon>
        <taxon>Acariformes</taxon>
        <taxon>Sarcoptiformes</taxon>
        <taxon>Astigmata</taxon>
        <taxon>Psoroptidia</taxon>
        <taxon>Analgoidea</taxon>
        <taxon>Pyroglyphidae</taxon>
        <taxon>Pyroglyphinae</taxon>
        <taxon>Euroglyphus</taxon>
    </lineage>
</organism>
<reference evidence="4 5" key="1">
    <citation type="submission" date="2017-03" db="EMBL/GenBank/DDBJ databases">
        <title>Genome Survey of Euroglyphus maynei.</title>
        <authorList>
            <person name="Arlian L.G."/>
            <person name="Morgan M.S."/>
            <person name="Rider S.D."/>
        </authorList>
    </citation>
    <scope>NUCLEOTIDE SEQUENCE [LARGE SCALE GENOMIC DNA]</scope>
    <source>
        <strain evidence="4">Arlian Lab</strain>
        <tissue evidence="4">Whole body</tissue>
    </source>
</reference>
<evidence type="ECO:0000313" key="5">
    <source>
        <dbReference type="Proteomes" id="UP000194236"/>
    </source>
</evidence>
<sequence>MPEIQAIIDFSIQINKFINIDLFQRGYRIHYHYHCLFDQMISIFNSNANRFYQIRSSLKLPNCKLVNKIELNHLNRANLRVTKSDSSFSSIPPDGESDRIILPSCIVEGMAVSKTFQINYKNEEIPLNDRASYRMNICLDMMNCMEQMQKTNIELNVQLWYSDQEFILNQYDTLTCVSTRQLRIHFDLCRGLHYSMPVIFDYFHLSAVTISMHGCLVQLCQPYISSPSPSSSTSIMKNNNWLSSLLLKQQTDQVNGKKMEGNTFMLQLWRIQLAHWKLISILSLSLMHLKRALDEYYRLLTPWHQAKINYDQLFVQVILRNFSELSADCFRQIQNHLNNVHNNIDVENVLEETFAKKFPENNFHSCLVDGSERKKFDDIIDSIEHDVAHLSGLTIEQWQRFLVLVQNSERIDQHLARIHHFQRIRRFSEAFFLIKHPRTNLSSSVCDQNSNLFLELSDNLRKSSYFINLPPCDVECVHLDGDHNTLPIIFEEKFQSSETLPIENGNEKSPSKLSLSSLSTTSSSTSPKSNSMRFSFFSRFNNSNVSHNNDGSRAGKCSNQKMQRNCPSEMKTLQLFELYKAELFSETRNDEMEQMNRQIKLLNSVLTKKNNIIENYSPLSGESVDENEMKNMIKKKHHHHHHHRKASKDSSKTFDIFNFNQNFPGTMYFPKPPKEFAMEEMIDEPESHEVCLKPIPTVEQQESDIDGDSKHDNNPKILIEQVSSQNHSKMNNSLSFQDLTEIKTMGDGALKQTVDSKKSSNDDIDLKSNNLNHAKFTFMELLRSDHCLICCGSIDTKRIRSNDSWPCKCIRTPMFVSKYLDSPKQEDQNNNDENDDKKSISKAPPFRRASLFDTEFMSLVGEKETFRESIAHKVENLIFYSDFATLASRIPYFQDLHLIVCVHGLDGNSADLRLVKTYLEIGLPANNFEFLMSQRNQGETFDSLETLTERLISEIENFVSTLKSKPSKIRFHTFLSLSGPHLGLAYNRSGLVNMGLWFIQKFRRAQSLNQLSMKDATDIKQTFLYRLSMKPGLEFFSNILLCGSTQDYYVPIHSAHIELCNAALNDQSEYGKYCADVMRTIIYQHILGIAYREMADNIIQRLMSRPDLNVMRYDVHHALNSNTNSLIGRAAHIAVLDSELFIEKFMMVAGLGYFV</sequence>
<dbReference type="PANTHER" id="PTHR12482:SF5">
    <property type="entry name" value="DUF676 DOMAIN-CONTAINING PROTEIN"/>
    <property type="match status" value="1"/>
</dbReference>
<protein>
    <recommendedName>
        <fullName evidence="3">DUF676 domain-containing protein</fullName>
    </recommendedName>
</protein>
<evidence type="ECO:0000313" key="4">
    <source>
        <dbReference type="EMBL" id="OTF78787.1"/>
    </source>
</evidence>
<dbReference type="SUPFAM" id="SSF53474">
    <property type="entry name" value="alpha/beta-Hydrolases"/>
    <property type="match status" value="1"/>
</dbReference>
<dbReference type="Pfam" id="PF12394">
    <property type="entry name" value="DUF3657"/>
    <property type="match status" value="1"/>
</dbReference>
<proteinExistence type="inferred from homology"/>